<sequence>MRSAPLVLLALVTPALAGPAERTAPAAVDPSTDASILSHRSAEESMARQAEFDRRIAERSNRAARSICSGCGAGGDPGPRGATVTPGLRNPGRIEVRPADPSQAPLD</sequence>
<proteinExistence type="predicted"/>
<feature type="region of interest" description="Disordered" evidence="1">
    <location>
        <begin position="69"/>
        <end position="107"/>
    </location>
</feature>
<accession>A0A160PGN5</accession>
<evidence type="ECO:0000256" key="1">
    <source>
        <dbReference type="SAM" id="MobiDB-lite"/>
    </source>
</evidence>
<keyword evidence="2" id="KW-0732">Signal</keyword>
<gene>
    <name evidence="3" type="ORF">MPPM_3331</name>
</gene>
<dbReference type="Proteomes" id="UP000218288">
    <property type="component" value="Chromosome"/>
</dbReference>
<organism evidence="3 4">
    <name type="scientific">Methylorubrum populi</name>
    <dbReference type="NCBI Taxonomy" id="223967"/>
    <lineage>
        <taxon>Bacteria</taxon>
        <taxon>Pseudomonadati</taxon>
        <taxon>Pseudomonadota</taxon>
        <taxon>Alphaproteobacteria</taxon>
        <taxon>Hyphomicrobiales</taxon>
        <taxon>Methylobacteriaceae</taxon>
        <taxon>Methylorubrum</taxon>
    </lineage>
</organism>
<dbReference type="OrthoDB" id="8021205at2"/>
<evidence type="ECO:0000313" key="4">
    <source>
        <dbReference type="Proteomes" id="UP000218288"/>
    </source>
</evidence>
<feature type="compositionally biased region" description="Basic and acidic residues" evidence="1">
    <location>
        <begin position="40"/>
        <end position="51"/>
    </location>
</feature>
<dbReference type="AlphaFoldDB" id="A0A160PGN5"/>
<evidence type="ECO:0000256" key="2">
    <source>
        <dbReference type="SAM" id="SignalP"/>
    </source>
</evidence>
<protein>
    <submittedName>
        <fullName evidence="3">Uncharacterized protein</fullName>
    </submittedName>
</protein>
<dbReference type="EMBL" id="AP014809">
    <property type="protein sequence ID" value="BAU91936.1"/>
    <property type="molecule type" value="Genomic_DNA"/>
</dbReference>
<name>A0A160PGN5_9HYPH</name>
<evidence type="ECO:0000313" key="3">
    <source>
        <dbReference type="EMBL" id="BAU91936.1"/>
    </source>
</evidence>
<feature type="region of interest" description="Disordered" evidence="1">
    <location>
        <begin position="18"/>
        <end position="51"/>
    </location>
</feature>
<reference evidence="3 4" key="1">
    <citation type="journal article" date="2016" name="Genome Announc.">
        <title>Complete Genome Sequence of Methylobacterium populi P-1M, Isolated from Pink-Pigmented Household Biofilm.</title>
        <authorList>
            <person name="Morohoshi T."/>
            <person name="Ikeda T."/>
        </authorList>
    </citation>
    <scope>NUCLEOTIDE SEQUENCE [LARGE SCALE GENOMIC DNA]</scope>
    <source>
        <strain evidence="3 4">P-1M</strain>
    </source>
</reference>
<feature type="signal peptide" evidence="2">
    <location>
        <begin position="1"/>
        <end position="17"/>
    </location>
</feature>
<feature type="chain" id="PRO_5007819501" evidence="2">
    <location>
        <begin position="18"/>
        <end position="107"/>
    </location>
</feature>